<dbReference type="Proteomes" id="UP000238375">
    <property type="component" value="Unassembled WGS sequence"/>
</dbReference>
<comment type="caution">
    <text evidence="2">The sequence shown here is derived from an EMBL/GenBank/DDBJ whole genome shotgun (WGS) entry which is preliminary data.</text>
</comment>
<evidence type="ECO:0000313" key="3">
    <source>
        <dbReference type="Proteomes" id="UP000238375"/>
    </source>
</evidence>
<dbReference type="OrthoDB" id="964031at2"/>
<name>A0A2T0SM22_9BACT</name>
<feature type="region of interest" description="Disordered" evidence="1">
    <location>
        <begin position="22"/>
        <end position="131"/>
    </location>
</feature>
<sequence length="131" mass="14343">MKTIALLLTFLTCQAYGQVPGKIPSPAIKPNGSPERNPVNPGLHQWSDSTLRQLPELLPNAGRGTFDDMPVARPGRGATVPMPTSRPDNAFYRSPNDPSGLVRATLDNMPIHGYDTTARRSATIRRDKPKR</sequence>
<proteinExistence type="predicted"/>
<evidence type="ECO:0000256" key="1">
    <source>
        <dbReference type="SAM" id="MobiDB-lite"/>
    </source>
</evidence>
<accession>A0A2T0SM22</accession>
<protein>
    <submittedName>
        <fullName evidence="2">Uncharacterized protein</fullName>
    </submittedName>
</protein>
<dbReference type="EMBL" id="PVTE01000017">
    <property type="protein sequence ID" value="PRY34460.1"/>
    <property type="molecule type" value="Genomic_DNA"/>
</dbReference>
<keyword evidence="3" id="KW-1185">Reference proteome</keyword>
<dbReference type="AlphaFoldDB" id="A0A2T0SM22"/>
<reference evidence="2 3" key="1">
    <citation type="submission" date="2018-03" db="EMBL/GenBank/DDBJ databases">
        <title>Genomic Encyclopedia of Archaeal and Bacterial Type Strains, Phase II (KMG-II): from individual species to whole genera.</title>
        <authorList>
            <person name="Goeker M."/>
        </authorList>
    </citation>
    <scope>NUCLEOTIDE SEQUENCE [LARGE SCALE GENOMIC DNA]</scope>
    <source>
        <strain evidence="2 3">DSM 28354</strain>
    </source>
</reference>
<dbReference type="RefSeq" id="WP_146141475.1">
    <property type="nucleotide sequence ID" value="NZ_PVTE01000017.1"/>
</dbReference>
<evidence type="ECO:0000313" key="2">
    <source>
        <dbReference type="EMBL" id="PRY34460.1"/>
    </source>
</evidence>
<organism evidence="2 3">
    <name type="scientific">Spirosoma oryzae</name>
    <dbReference type="NCBI Taxonomy" id="1469603"/>
    <lineage>
        <taxon>Bacteria</taxon>
        <taxon>Pseudomonadati</taxon>
        <taxon>Bacteroidota</taxon>
        <taxon>Cytophagia</taxon>
        <taxon>Cytophagales</taxon>
        <taxon>Cytophagaceae</taxon>
        <taxon>Spirosoma</taxon>
    </lineage>
</organism>
<gene>
    <name evidence="2" type="ORF">CLV58_11764</name>
</gene>